<sequence>MDEAHEQVKASKDRLDQLIKAYEERLRILKEELEEHKKKKHKETFKTNTSGELVEHKNELKNHKETIGNLQKLVKSLKTEKETIQSKMESDLTKSIQERMDAIKTSKQMRISEEKVYKEMMEWKSKISELEAENVRLAGHHNAQQRINHLLDLKKEINQLKQTNRLLINKLNKYER</sequence>
<organism evidence="2 3">
    <name type="scientific">Reticulomyxa filosa</name>
    <dbReference type="NCBI Taxonomy" id="46433"/>
    <lineage>
        <taxon>Eukaryota</taxon>
        <taxon>Sar</taxon>
        <taxon>Rhizaria</taxon>
        <taxon>Retaria</taxon>
        <taxon>Foraminifera</taxon>
        <taxon>Monothalamids</taxon>
        <taxon>Reticulomyxidae</taxon>
        <taxon>Reticulomyxa</taxon>
    </lineage>
</organism>
<reference evidence="2 3" key="1">
    <citation type="journal article" date="2013" name="Curr. Biol.">
        <title>The Genome of the Foraminiferan Reticulomyxa filosa.</title>
        <authorList>
            <person name="Glockner G."/>
            <person name="Hulsmann N."/>
            <person name="Schleicher M."/>
            <person name="Noegel A.A."/>
            <person name="Eichinger L."/>
            <person name="Gallinger C."/>
            <person name="Pawlowski J."/>
            <person name="Sierra R."/>
            <person name="Euteneuer U."/>
            <person name="Pillet L."/>
            <person name="Moustafa A."/>
            <person name="Platzer M."/>
            <person name="Groth M."/>
            <person name="Szafranski K."/>
            <person name="Schliwa M."/>
        </authorList>
    </citation>
    <scope>NUCLEOTIDE SEQUENCE [LARGE SCALE GENOMIC DNA]</scope>
</reference>
<name>X6P2P0_RETFI</name>
<dbReference type="AlphaFoldDB" id="X6P2P0"/>
<feature type="coiled-coil region" evidence="1">
    <location>
        <begin position="113"/>
        <end position="170"/>
    </location>
</feature>
<gene>
    <name evidence="2" type="ORF">RFI_04631</name>
</gene>
<evidence type="ECO:0000313" key="2">
    <source>
        <dbReference type="EMBL" id="ETO32486.1"/>
    </source>
</evidence>
<dbReference type="Proteomes" id="UP000023152">
    <property type="component" value="Unassembled WGS sequence"/>
</dbReference>
<proteinExistence type="predicted"/>
<accession>X6P2P0</accession>
<keyword evidence="1" id="KW-0175">Coiled coil</keyword>
<keyword evidence="3" id="KW-1185">Reference proteome</keyword>
<protein>
    <submittedName>
        <fullName evidence="2">Nuclear pore complex-associated protein TPR</fullName>
    </submittedName>
</protein>
<feature type="coiled-coil region" evidence="1">
    <location>
        <begin position="1"/>
        <end position="87"/>
    </location>
</feature>
<comment type="caution">
    <text evidence="2">The sequence shown here is derived from an EMBL/GenBank/DDBJ whole genome shotgun (WGS) entry which is preliminary data.</text>
</comment>
<evidence type="ECO:0000313" key="3">
    <source>
        <dbReference type="Proteomes" id="UP000023152"/>
    </source>
</evidence>
<evidence type="ECO:0000256" key="1">
    <source>
        <dbReference type="SAM" id="Coils"/>
    </source>
</evidence>
<dbReference type="EMBL" id="ASPP01004173">
    <property type="protein sequence ID" value="ETO32486.1"/>
    <property type="molecule type" value="Genomic_DNA"/>
</dbReference>